<name>W0JX05_9EURY</name>
<dbReference type="SUPFAM" id="SSF51735">
    <property type="entry name" value="NAD(P)-binding Rossmann-fold domains"/>
    <property type="match status" value="1"/>
</dbReference>
<sequence>MVSNTITAVQYGVGPIGQEIVRSAQRKGIDVIGGIDIDPAKVGKTIDEVCEITTTESAVVSDDPDIHLSESPSIVFHSTVSSIEESEPQLIEILEAGCDVISTCEELSYPQHSNHDAAKRIDEVAKENGVTCLSTGINPGFVMDALPVLLSTPVNRVDSIHVNRVQDAEQRRISLQQKIGAGLPVAEFDSQIATGAGHVGSRESVAMLADGVGWSLTEVSEAIEPVVADETVDSHVAVTPGDVAGVNQTVRGTTASGKEIVLDLQMYVGAENPRDEIRLQGSQDLTVTVDGGYHGDYSTSAIVTNLVDNVLGSGSGLRTMLDIPTPSHRDTYSE</sequence>
<proteinExistence type="predicted"/>
<dbReference type="CDD" id="cd24146">
    <property type="entry name" value="nat-AmDH_N_like"/>
    <property type="match status" value="1"/>
</dbReference>
<geneLocation type="plasmid" evidence="2">
    <name>unnamed</name>
</geneLocation>
<organism evidence="2 3">
    <name type="scientific">Halostagnicola larsenii XH-48</name>
    <dbReference type="NCBI Taxonomy" id="797299"/>
    <lineage>
        <taxon>Archaea</taxon>
        <taxon>Methanobacteriati</taxon>
        <taxon>Methanobacteriota</taxon>
        <taxon>Stenosarchaea group</taxon>
        <taxon>Halobacteria</taxon>
        <taxon>Halobacteriales</taxon>
        <taxon>Natrialbaceae</taxon>
        <taxon>Halostagnicola</taxon>
    </lineage>
</organism>
<evidence type="ECO:0000259" key="1">
    <source>
        <dbReference type="Pfam" id="PF19328"/>
    </source>
</evidence>
<dbReference type="Gene3D" id="3.40.50.720">
    <property type="entry name" value="NAD(P)-binding Rossmann-like Domain"/>
    <property type="match status" value="1"/>
</dbReference>
<accession>W0JX05</accession>
<dbReference type="eggNOG" id="arCOG04374">
    <property type="taxonomic scope" value="Archaea"/>
</dbReference>
<dbReference type="HOGENOM" id="CLU_050509_1_1_2"/>
<keyword evidence="3" id="KW-1185">Reference proteome</keyword>
<dbReference type="InterPro" id="IPR045760">
    <property type="entry name" value="DAP_DH_C"/>
</dbReference>
<dbReference type="InterPro" id="IPR036291">
    <property type="entry name" value="NAD(P)-bd_dom_sf"/>
</dbReference>
<feature type="domain" description="2,4-diaminopentanoate dehydrogenase C-terminal" evidence="1">
    <location>
        <begin position="141"/>
        <end position="327"/>
    </location>
</feature>
<dbReference type="Proteomes" id="UP000019024">
    <property type="component" value="Plasmid unnamed2"/>
</dbReference>
<gene>
    <name evidence="2" type="ORF">HALLA_00495</name>
</gene>
<evidence type="ECO:0000313" key="2">
    <source>
        <dbReference type="EMBL" id="AHG01802.1"/>
    </source>
</evidence>
<dbReference type="Pfam" id="PF19328">
    <property type="entry name" value="DAP_DH_C"/>
    <property type="match status" value="1"/>
</dbReference>
<evidence type="ECO:0000313" key="3">
    <source>
        <dbReference type="Proteomes" id="UP000019024"/>
    </source>
</evidence>
<reference evidence="2 3" key="1">
    <citation type="submission" date="2014-01" db="EMBL/GenBank/DDBJ databases">
        <authorList>
            <consortium name="DOE Joint Genome Institute"/>
            <person name="Anderson I."/>
            <person name="Huntemann M."/>
            <person name="Han J."/>
            <person name="Chen A."/>
            <person name="Kyrpides N."/>
            <person name="Mavromatis K."/>
            <person name="Markowitz V."/>
            <person name="Palaniappan K."/>
            <person name="Ivanova N."/>
            <person name="Schaumberg A."/>
            <person name="Pati A."/>
            <person name="Liolios K."/>
            <person name="Nordberg H.P."/>
            <person name="Cantor M.N."/>
            <person name="Hua S.X."/>
            <person name="Woyke T."/>
        </authorList>
    </citation>
    <scope>NUCLEOTIDE SEQUENCE [LARGE SCALE GENOMIC DNA]</scope>
    <source>
        <strain evidence="2 3">XH-48</strain>
        <plasmid evidence="3">2</plasmid>
    </source>
</reference>
<dbReference type="KEGG" id="hlr:HALLA_00495"/>
<dbReference type="EMBL" id="CP007057">
    <property type="protein sequence ID" value="AHG01802.1"/>
    <property type="molecule type" value="Genomic_DNA"/>
</dbReference>
<protein>
    <recommendedName>
        <fullName evidence="1">2,4-diaminopentanoate dehydrogenase C-terminal domain-containing protein</fullName>
    </recommendedName>
</protein>
<keyword evidence="2" id="KW-0614">Plasmid</keyword>
<dbReference type="AlphaFoldDB" id="W0JX05"/>